<accession>A0A9W6Z6A7</accession>
<feature type="region of interest" description="Disordered" evidence="1">
    <location>
        <begin position="99"/>
        <end position="125"/>
    </location>
</feature>
<comment type="caution">
    <text evidence="2">The sequence shown here is derived from an EMBL/GenBank/DDBJ whole genome shotgun (WGS) entry which is preliminary data.</text>
</comment>
<reference evidence="2" key="1">
    <citation type="submission" date="2022-07" db="EMBL/GenBank/DDBJ databases">
        <title>Genome analysis of Parmales, a sister group of diatoms, reveals the evolutionary specialization of diatoms from phago-mixotrophs to photoautotrophs.</title>
        <authorList>
            <person name="Ban H."/>
            <person name="Sato S."/>
            <person name="Yoshikawa S."/>
            <person name="Kazumasa Y."/>
            <person name="Nakamura Y."/>
            <person name="Ichinomiya M."/>
            <person name="Saitoh K."/>
            <person name="Sato N."/>
            <person name="Blanc-Mathieu R."/>
            <person name="Endo H."/>
            <person name="Kuwata A."/>
            <person name="Ogata H."/>
        </authorList>
    </citation>
    <scope>NUCLEOTIDE SEQUENCE</scope>
</reference>
<proteinExistence type="predicted"/>
<keyword evidence="3" id="KW-1185">Reference proteome</keyword>
<evidence type="ECO:0000313" key="2">
    <source>
        <dbReference type="EMBL" id="GMH48927.1"/>
    </source>
</evidence>
<evidence type="ECO:0000256" key="1">
    <source>
        <dbReference type="SAM" id="MobiDB-lite"/>
    </source>
</evidence>
<feature type="region of interest" description="Disordered" evidence="1">
    <location>
        <begin position="146"/>
        <end position="185"/>
    </location>
</feature>
<name>A0A9W6Z6A7_9STRA</name>
<evidence type="ECO:0000313" key="3">
    <source>
        <dbReference type="Proteomes" id="UP001165082"/>
    </source>
</evidence>
<protein>
    <submittedName>
        <fullName evidence="2">Uncharacterized protein</fullName>
    </submittedName>
</protein>
<dbReference type="AlphaFoldDB" id="A0A9W6Z6A7"/>
<dbReference type="EMBL" id="BRXZ01001889">
    <property type="protein sequence ID" value="GMH48927.1"/>
    <property type="molecule type" value="Genomic_DNA"/>
</dbReference>
<dbReference type="Proteomes" id="UP001165082">
    <property type="component" value="Unassembled WGS sequence"/>
</dbReference>
<organism evidence="2 3">
    <name type="scientific">Triparma retinervis</name>
    <dbReference type="NCBI Taxonomy" id="2557542"/>
    <lineage>
        <taxon>Eukaryota</taxon>
        <taxon>Sar</taxon>
        <taxon>Stramenopiles</taxon>
        <taxon>Ochrophyta</taxon>
        <taxon>Bolidophyceae</taxon>
        <taxon>Parmales</taxon>
        <taxon>Triparmaceae</taxon>
        <taxon>Triparma</taxon>
    </lineage>
</organism>
<dbReference type="OrthoDB" id="10526306at2759"/>
<sequence>MDQKAGSSGSVAPSMASTIRSLSVSLYQNTMIAQLTATITLKERAIRQAQERFGVEVYPLMSPVWKGEEVEKLLRTKKQFVEKKETELRVMRQELAEIRKRKKEGSSIAAGQGGEKADSTDGGMSYMTNGISLATDEAVKALRRLGDAFQERQQGRECPRKWGGGEREPGVGKRHENGRQEKAQD</sequence>
<gene>
    <name evidence="2" type="ORF">TrRE_jg2444</name>
</gene>